<dbReference type="Proteomes" id="UP000682782">
    <property type="component" value="Chromosome"/>
</dbReference>
<evidence type="ECO:0000313" key="1">
    <source>
        <dbReference type="EMBL" id="QUC66958.1"/>
    </source>
</evidence>
<evidence type="ECO:0000313" key="2">
    <source>
        <dbReference type="Proteomes" id="UP000682782"/>
    </source>
</evidence>
<dbReference type="EMBL" id="CP068393">
    <property type="protein sequence ID" value="QUC66958.1"/>
    <property type="molecule type" value="Genomic_DNA"/>
</dbReference>
<keyword evidence="2" id="KW-1185">Reference proteome</keyword>
<proteinExistence type="predicted"/>
<reference evidence="1" key="1">
    <citation type="submission" date="2021-01" db="EMBL/GenBank/DDBJ databases">
        <title>Complete genome sequence of Clostridiales bacterium R-7.</title>
        <authorList>
            <person name="Mahoney-Kurpe S.C."/>
            <person name="Palevich N."/>
            <person name="Koike S."/>
            <person name="Moon C.D."/>
            <person name="Attwood G.T."/>
        </authorList>
    </citation>
    <scope>NUCLEOTIDE SEQUENCE</scope>
    <source>
        <strain evidence="1">R-7</strain>
    </source>
</reference>
<gene>
    <name evidence="1" type="ORF">JYE49_14145</name>
</gene>
<accession>A0AC61MYI6</accession>
<organism evidence="1 2">
    <name type="scientific">Aristaeella hokkaidonensis</name>
    <dbReference type="NCBI Taxonomy" id="3046382"/>
    <lineage>
        <taxon>Bacteria</taxon>
        <taxon>Bacillati</taxon>
        <taxon>Bacillota</taxon>
        <taxon>Clostridia</taxon>
        <taxon>Eubacteriales</taxon>
        <taxon>Aristaeellaceae</taxon>
        <taxon>Aristaeella</taxon>
    </lineage>
</organism>
<name>A0AC61MYI6_9FIRM</name>
<sequence>MKMRLDRWLATLSVGSRSEVKQWIRGGQAAVNGRVIRDPALSFETEQDSLTLNGKALDGRVVRHVMLHKPAGLLTAARDAKQPTVMDLLPPVYRSIGCMPVGRLDKDTTGLLVLTCDGELNHRLLSPGRHVDKRYRALVEGELEEKDIETFASGMDLGDFTAQPAKLTILRPSVAEVIISEGKFHQVKRMFSAVGHEVLELHRCAFGPLELDPELAEGQWRELTEEELKALREAAGMGEA</sequence>
<protein>
    <submittedName>
        <fullName evidence="1">rRNA pseudouridine synthase</fullName>
    </submittedName>
</protein>